<reference key="1">
    <citation type="journal article" date="2011" name="Mol. Biol. Evol.">
        <title>Unity in variety -- the pan-genome of the Chlamydiae.</title>
        <authorList>
            <person name="Collingro A."/>
            <person name="Tischler P."/>
            <person name="Weinmaier T."/>
            <person name="Penz T."/>
            <person name="Heinz E."/>
            <person name="Brunham R.C."/>
            <person name="Read T.D."/>
            <person name="Bavoil P.M."/>
            <person name="Sachse K."/>
            <person name="Kahane S."/>
            <person name="Friedman M.G."/>
            <person name="Rattei T."/>
            <person name="Myers G.S.A."/>
            <person name="Horn M."/>
        </authorList>
    </citation>
    <scope>NUCLEOTIDE SEQUENCE</scope>
    <source>
        <strain>Z</strain>
    </source>
</reference>
<evidence type="ECO:0000313" key="5">
    <source>
        <dbReference type="EMBL" id="CCB90162.1"/>
    </source>
</evidence>
<dbReference type="FunFam" id="3.40.50.970:FF:000001">
    <property type="entry name" value="Pyruvate dehydrogenase E1 beta subunit"/>
    <property type="match status" value="1"/>
</dbReference>
<dbReference type="Gene3D" id="3.40.50.970">
    <property type="match status" value="1"/>
</dbReference>
<dbReference type="Pfam" id="PF02779">
    <property type="entry name" value="Transket_pyr"/>
    <property type="match status" value="1"/>
</dbReference>
<dbReference type="Gene3D" id="3.40.50.920">
    <property type="match status" value="1"/>
</dbReference>
<dbReference type="Pfam" id="PF02780">
    <property type="entry name" value="Transketolase_C"/>
    <property type="match status" value="1"/>
</dbReference>
<evidence type="ECO:0000256" key="2">
    <source>
        <dbReference type="ARBA" id="ARBA00023002"/>
    </source>
</evidence>
<gene>
    <name evidence="5" type="primary">pDH2</name>
    <name evidence="5" type="ordered locus">SNE_A22850</name>
</gene>
<keyword evidence="5" id="KW-0670">Pyruvate</keyword>
<comment type="cofactor">
    <cofactor evidence="1">
        <name>thiamine diphosphate</name>
        <dbReference type="ChEBI" id="CHEBI:58937"/>
    </cofactor>
</comment>
<dbReference type="eggNOG" id="COG0022">
    <property type="taxonomic scope" value="Bacteria"/>
</dbReference>
<dbReference type="InterPro" id="IPR005475">
    <property type="entry name" value="Transketolase-like_Pyr-bd"/>
</dbReference>
<dbReference type="InterPro" id="IPR029061">
    <property type="entry name" value="THDP-binding"/>
</dbReference>
<protein>
    <submittedName>
        <fullName evidence="5">Pyruvate dehydrogenase E1 component subunit beta, mitochondrial</fullName>
        <ecNumber evidence="5">1.2.4.1</ecNumber>
    </submittedName>
</protein>
<dbReference type="FunFam" id="3.40.50.920:FF:000001">
    <property type="entry name" value="Pyruvate dehydrogenase E1 beta subunit"/>
    <property type="match status" value="1"/>
</dbReference>
<evidence type="ECO:0000256" key="3">
    <source>
        <dbReference type="ARBA" id="ARBA00023052"/>
    </source>
</evidence>
<dbReference type="KEGG" id="sng:SNE_A22850"/>
<dbReference type="SUPFAM" id="SSF52518">
    <property type="entry name" value="Thiamin diphosphate-binding fold (THDP-binding)"/>
    <property type="match status" value="1"/>
</dbReference>
<dbReference type="EC" id="1.2.4.1" evidence="5"/>
<dbReference type="NCBIfam" id="NF006667">
    <property type="entry name" value="PRK09212.1"/>
    <property type="match status" value="1"/>
</dbReference>
<dbReference type="AlphaFoldDB" id="F8L4B1"/>
<evidence type="ECO:0000256" key="1">
    <source>
        <dbReference type="ARBA" id="ARBA00001964"/>
    </source>
</evidence>
<evidence type="ECO:0000313" key="6">
    <source>
        <dbReference type="Proteomes" id="UP000000496"/>
    </source>
</evidence>
<evidence type="ECO:0000259" key="4">
    <source>
        <dbReference type="SMART" id="SM00861"/>
    </source>
</evidence>
<dbReference type="HOGENOM" id="CLU_012907_1_1_0"/>
<keyword evidence="6" id="KW-1185">Reference proteome</keyword>
<keyword evidence="2 5" id="KW-0560">Oxidoreductase</keyword>
<dbReference type="GO" id="GO:0004739">
    <property type="term" value="F:pyruvate dehydrogenase (acetyl-transferring) activity"/>
    <property type="evidence" value="ECO:0007669"/>
    <property type="project" value="UniProtKB-EC"/>
</dbReference>
<dbReference type="SUPFAM" id="SSF52922">
    <property type="entry name" value="TK C-terminal domain-like"/>
    <property type="match status" value="1"/>
</dbReference>
<sequence length="367" mass="40621">MTKKLMQNEVQMKEMKYKDAILDATREIMETDPTVYFMGQGATGPKAIYGTVTGLRDQFGAERVMDMPLSENALTGIAIGSAIAGMRPILCFHRVDFFLRALDQLINNGAKWNYMSAGKLKVPLVIRLIMGRGWGQGPQHSQALHSLFAHIPGLKVVMPATAADAKGLLISAVKDNNPVIFMEHRWLHETFGPVPDENRVEGIGKAKIVQEGTDITLIASSHMTLEAIKAAHILANDQISAEVIDLRTIKPLDKETLIKSVRRTGRVIVADGDWKTCGFAAEILATLTEEAFSDLKAPPVRVTYPDRNNPTSWSLANHYYPTAKMIVFEAFRLMRIPSKAQALLEELLEYRNDGPLDVPDPSLQGPF</sequence>
<reference evidence="5 6" key="2">
    <citation type="journal article" date="2011" name="Mol. Biol. Evol.">
        <title>Unity in variety--the pan-genome of the Chlamydiae.</title>
        <authorList>
            <person name="Collingro A."/>
            <person name="Tischler P."/>
            <person name="Weinmaier T."/>
            <person name="Penz T."/>
            <person name="Heinz E."/>
            <person name="Brunham R.C."/>
            <person name="Read T.D."/>
            <person name="Bavoil P.M."/>
            <person name="Sachse K."/>
            <person name="Kahane S."/>
            <person name="Friedman M.G."/>
            <person name="Rattei T."/>
            <person name="Myers G.S."/>
            <person name="Horn M."/>
        </authorList>
    </citation>
    <scope>NUCLEOTIDE SEQUENCE [LARGE SCALE GENOMIC DNA]</scope>
    <source>
        <strain evidence="6">ATCC VR-1471 / Z</strain>
    </source>
</reference>
<proteinExistence type="predicted"/>
<feature type="domain" description="Transketolase-like pyrimidine-binding" evidence="4">
    <location>
        <begin position="15"/>
        <end position="190"/>
    </location>
</feature>
<dbReference type="SMART" id="SM00861">
    <property type="entry name" value="Transket_pyr"/>
    <property type="match status" value="1"/>
</dbReference>
<organism evidence="5 6">
    <name type="scientific">Simkania negevensis (strain ATCC VR-1471 / DSM 27360 / Z)</name>
    <dbReference type="NCBI Taxonomy" id="331113"/>
    <lineage>
        <taxon>Bacteria</taxon>
        <taxon>Pseudomonadati</taxon>
        <taxon>Chlamydiota</taxon>
        <taxon>Chlamydiia</taxon>
        <taxon>Parachlamydiales</taxon>
        <taxon>Simkaniaceae</taxon>
        <taxon>Simkania</taxon>
    </lineage>
</organism>
<dbReference type="PANTHER" id="PTHR43257">
    <property type="entry name" value="PYRUVATE DEHYDROGENASE E1 COMPONENT BETA SUBUNIT"/>
    <property type="match status" value="1"/>
</dbReference>
<keyword evidence="3" id="KW-0786">Thiamine pyrophosphate</keyword>
<dbReference type="InterPro" id="IPR033248">
    <property type="entry name" value="Transketolase_C"/>
</dbReference>
<name>F8L4B1_SIMNZ</name>
<dbReference type="PANTHER" id="PTHR43257:SF2">
    <property type="entry name" value="PYRUVATE DEHYDROGENASE E1 COMPONENT SUBUNIT BETA"/>
    <property type="match status" value="1"/>
</dbReference>
<dbReference type="EMBL" id="FR872582">
    <property type="protein sequence ID" value="CCB90162.1"/>
    <property type="molecule type" value="Genomic_DNA"/>
</dbReference>
<dbReference type="Proteomes" id="UP000000496">
    <property type="component" value="Chromosome gsn.131"/>
</dbReference>
<dbReference type="STRING" id="331113.SNE_A22850"/>
<accession>F8L4B1</accession>
<dbReference type="CDD" id="cd07036">
    <property type="entry name" value="TPP_PYR_E1-PDHc-beta_like"/>
    <property type="match status" value="1"/>
</dbReference>
<dbReference type="InterPro" id="IPR009014">
    <property type="entry name" value="Transketo_C/PFOR_II"/>
</dbReference>